<gene>
    <name evidence="1" type="ORF">HMPREF1016_02247</name>
</gene>
<reference evidence="1 2" key="1">
    <citation type="submission" date="2010-10" db="EMBL/GenBank/DDBJ databases">
        <title>The Genome Sequence of Bacteroides eggerthii strain 1_2_48FAA.</title>
        <authorList>
            <consortium name="The Broad Institute Genome Sequencing Platform"/>
            <person name="Ward D."/>
            <person name="Earl A."/>
            <person name="Feldgarden M."/>
            <person name="Young S.K."/>
            <person name="Gargeya S."/>
            <person name="Zeng Q."/>
            <person name="Alvarado L."/>
            <person name="Berlin A."/>
            <person name="Bochicchio J."/>
            <person name="Chapman S.B."/>
            <person name="Chen Z."/>
            <person name="Freedman E."/>
            <person name="Gellesch M."/>
            <person name="Goldberg J."/>
            <person name="Griggs A."/>
            <person name="Gujja S."/>
            <person name="Heilman E."/>
            <person name="Heiman D."/>
            <person name="Howarth C."/>
            <person name="Mehta T."/>
            <person name="Neiman D."/>
            <person name="Pearson M."/>
            <person name="Roberts A."/>
            <person name="Saif S."/>
            <person name="Shea T."/>
            <person name="Shenoy N."/>
            <person name="Sisk P."/>
            <person name="Stolte C."/>
            <person name="Sykes S."/>
            <person name="White J."/>
            <person name="Yandava C."/>
            <person name="Allen-Vercoe E."/>
            <person name="Ambrose C."/>
            <person name="Strauss J."/>
            <person name="Daigneault M."/>
            <person name="Haas B."/>
            <person name="Nusbaum C."/>
            <person name="Birren B."/>
        </authorList>
    </citation>
    <scope>NUCLEOTIDE SEQUENCE [LARGE SCALE GENOMIC DNA]</scope>
    <source>
        <strain evidence="1 2">1_2_48FAA</strain>
    </source>
</reference>
<evidence type="ECO:0000313" key="2">
    <source>
        <dbReference type="Proteomes" id="UP000003246"/>
    </source>
</evidence>
<sequence>MSAFFFTDISDDLFMGLYLRYLKKYVPIHILSHLEISEWGEKRQPIFLRQSIPFKLRIKECIFSWLYGYSFRYSLEDHWTIVLNFQKYHYPQLDCSDKSIVDKYKVNVLKGDAKNVIFYTEPYRNKFQTKENYDMMNVKIVEELHKMGYKVWVKGHPSLGCHPEVLQICDNEVPSYIPSEYLDITSFEFAIGFVSTSLCSASEEIKSYSVLPMCEIIDEREKKFWVKYLSEMKGSKVVFLNDFISITA</sequence>
<dbReference type="HOGENOM" id="CLU_1118406_0_0_10"/>
<accession>E5WZZ1</accession>
<proteinExistence type="predicted"/>
<dbReference type="EMBL" id="ACWG01000028">
    <property type="protein sequence ID" value="EFV29540.1"/>
    <property type="molecule type" value="Genomic_DNA"/>
</dbReference>
<name>E5WZZ1_9BACE</name>
<protein>
    <submittedName>
        <fullName evidence="1">Uncharacterized protein</fullName>
    </submittedName>
</protein>
<dbReference type="AlphaFoldDB" id="E5WZZ1"/>
<dbReference type="Gene3D" id="3.40.50.11110">
    <property type="entry name" value="Sialyltransferase, C-terminal GT-B Rossman nucleotide-binding domain"/>
    <property type="match status" value="1"/>
</dbReference>
<comment type="caution">
    <text evidence="1">The sequence shown here is derived from an EMBL/GenBank/DDBJ whole genome shotgun (WGS) entry which is preliminary data.</text>
</comment>
<organism evidence="1 2">
    <name type="scientific">Bacteroides eggerthii 1_2_48FAA</name>
    <dbReference type="NCBI Taxonomy" id="665953"/>
    <lineage>
        <taxon>Bacteria</taxon>
        <taxon>Pseudomonadati</taxon>
        <taxon>Bacteroidota</taxon>
        <taxon>Bacteroidia</taxon>
        <taxon>Bacteroidales</taxon>
        <taxon>Bacteroidaceae</taxon>
        <taxon>Bacteroides</taxon>
    </lineage>
</organism>
<dbReference type="Proteomes" id="UP000003246">
    <property type="component" value="Unassembled WGS sequence"/>
</dbReference>
<evidence type="ECO:0000313" key="1">
    <source>
        <dbReference type="EMBL" id="EFV29540.1"/>
    </source>
</evidence>